<dbReference type="Proteomes" id="UP001147747">
    <property type="component" value="Unassembled WGS sequence"/>
</dbReference>
<evidence type="ECO:0000256" key="4">
    <source>
        <dbReference type="ARBA" id="ARBA00022723"/>
    </source>
</evidence>
<keyword evidence="11" id="KW-1185">Reference proteome</keyword>
<comment type="caution">
    <text evidence="10">The sequence shown here is derived from an EMBL/GenBank/DDBJ whole genome shotgun (WGS) entry which is preliminary data.</text>
</comment>
<dbReference type="PRINTS" id="PR00463">
    <property type="entry name" value="EP450I"/>
</dbReference>
<dbReference type="GO" id="GO:0005506">
    <property type="term" value="F:iron ion binding"/>
    <property type="evidence" value="ECO:0007669"/>
    <property type="project" value="InterPro"/>
</dbReference>
<sequence>MCTQLLILCGIVSFLIARIIHRLFLHPLRKIPGPRLAAATHLVEFYYDVIKGGKFIWEVEKMHEKYGPIVRINPRQIHINDPDFYEQIYSGSKSRRDKDTSYPPRLSASLSVISTISHDHHRLRRSVMNQFFSKRSVTKLEPIIQDKADKLAERFKEAHASGTPLKLEYGFSALTADVITHYCYGKSYRYLEDQFPENDLRDAFGGLFLLNHILYFFPPLCALLNNLPPILMQFIDSKSSVMSYLRARLHKQSRETLDRSGMLGSGDRETIFDALLDPSLPPSEKTIERLSEEGLILLGAGSETTANTMALGAYHLTRNKPVLEKLRAELKQVMNSPDSRPSWSELEQLPYLTAVVNETLRMAIGGSWRLPRVSPKEDLVYGEYVVPAGTPMITASYFVHMNPSIFPDPYKFDPDRWTRANEKGERLSRYIVSFSKGTRACIGIKPSSIFYCDPNTDLKISMAYAELYLVLARVTRQFELELFDTDDENVRFARDYVVPHAEHGPWSVKAYIKDVIQE</sequence>
<dbReference type="AlphaFoldDB" id="A0A9W9VDR0"/>
<dbReference type="InterPro" id="IPR036396">
    <property type="entry name" value="Cyt_P450_sf"/>
</dbReference>
<evidence type="ECO:0000256" key="2">
    <source>
        <dbReference type="ARBA" id="ARBA00010617"/>
    </source>
</evidence>
<keyword evidence="7 9" id="KW-0503">Monooxygenase</keyword>
<feature type="binding site" description="axial binding residue" evidence="8">
    <location>
        <position position="441"/>
    </location>
    <ligand>
        <name>heme</name>
        <dbReference type="ChEBI" id="CHEBI:30413"/>
    </ligand>
    <ligandPart>
        <name>Fe</name>
        <dbReference type="ChEBI" id="CHEBI:18248"/>
    </ligandPart>
</feature>
<dbReference type="InterPro" id="IPR017972">
    <property type="entry name" value="Cyt_P450_CS"/>
</dbReference>
<dbReference type="GO" id="GO:0004497">
    <property type="term" value="F:monooxygenase activity"/>
    <property type="evidence" value="ECO:0007669"/>
    <property type="project" value="UniProtKB-KW"/>
</dbReference>
<dbReference type="EMBL" id="JAPZBU010000011">
    <property type="protein sequence ID" value="KAJ5378383.1"/>
    <property type="molecule type" value="Genomic_DNA"/>
</dbReference>
<evidence type="ECO:0000256" key="9">
    <source>
        <dbReference type="RuleBase" id="RU000461"/>
    </source>
</evidence>
<dbReference type="InterPro" id="IPR001128">
    <property type="entry name" value="Cyt_P450"/>
</dbReference>
<dbReference type="PROSITE" id="PS00086">
    <property type="entry name" value="CYTOCHROME_P450"/>
    <property type="match status" value="1"/>
</dbReference>
<dbReference type="GO" id="GO:0016705">
    <property type="term" value="F:oxidoreductase activity, acting on paired donors, with incorporation or reduction of molecular oxygen"/>
    <property type="evidence" value="ECO:0007669"/>
    <property type="project" value="InterPro"/>
</dbReference>
<comment type="cofactor">
    <cofactor evidence="1 8">
        <name>heme</name>
        <dbReference type="ChEBI" id="CHEBI:30413"/>
    </cofactor>
</comment>
<evidence type="ECO:0000256" key="8">
    <source>
        <dbReference type="PIRSR" id="PIRSR602401-1"/>
    </source>
</evidence>
<gene>
    <name evidence="10" type="ORF">N7509_011502</name>
</gene>
<evidence type="ECO:0000256" key="5">
    <source>
        <dbReference type="ARBA" id="ARBA00023002"/>
    </source>
</evidence>
<evidence type="ECO:0000256" key="3">
    <source>
        <dbReference type="ARBA" id="ARBA00022617"/>
    </source>
</evidence>
<proteinExistence type="inferred from homology"/>
<evidence type="ECO:0000256" key="7">
    <source>
        <dbReference type="ARBA" id="ARBA00023033"/>
    </source>
</evidence>
<organism evidence="10 11">
    <name type="scientific">Penicillium cosmopolitanum</name>
    <dbReference type="NCBI Taxonomy" id="1131564"/>
    <lineage>
        <taxon>Eukaryota</taxon>
        <taxon>Fungi</taxon>
        <taxon>Dikarya</taxon>
        <taxon>Ascomycota</taxon>
        <taxon>Pezizomycotina</taxon>
        <taxon>Eurotiomycetes</taxon>
        <taxon>Eurotiomycetidae</taxon>
        <taxon>Eurotiales</taxon>
        <taxon>Aspergillaceae</taxon>
        <taxon>Penicillium</taxon>
    </lineage>
</organism>
<comment type="similarity">
    <text evidence="2 9">Belongs to the cytochrome P450 family.</text>
</comment>
<evidence type="ECO:0000313" key="10">
    <source>
        <dbReference type="EMBL" id="KAJ5378383.1"/>
    </source>
</evidence>
<dbReference type="GO" id="GO:0043386">
    <property type="term" value="P:mycotoxin biosynthetic process"/>
    <property type="evidence" value="ECO:0007669"/>
    <property type="project" value="UniProtKB-ARBA"/>
</dbReference>
<keyword evidence="5 9" id="KW-0560">Oxidoreductase</keyword>
<dbReference type="GO" id="GO:0020037">
    <property type="term" value="F:heme binding"/>
    <property type="evidence" value="ECO:0007669"/>
    <property type="project" value="InterPro"/>
</dbReference>
<evidence type="ECO:0000313" key="11">
    <source>
        <dbReference type="Proteomes" id="UP001147747"/>
    </source>
</evidence>
<dbReference type="PRINTS" id="PR00385">
    <property type="entry name" value="P450"/>
</dbReference>
<keyword evidence="4 8" id="KW-0479">Metal-binding</keyword>
<evidence type="ECO:0000256" key="1">
    <source>
        <dbReference type="ARBA" id="ARBA00001971"/>
    </source>
</evidence>
<keyword evidence="6 8" id="KW-0408">Iron</keyword>
<dbReference type="GeneID" id="81375119"/>
<reference evidence="10" key="2">
    <citation type="journal article" date="2023" name="IMA Fungus">
        <title>Comparative genomic study of the Penicillium genus elucidates a diverse pangenome and 15 lateral gene transfer events.</title>
        <authorList>
            <person name="Petersen C."/>
            <person name="Sorensen T."/>
            <person name="Nielsen M.R."/>
            <person name="Sondergaard T.E."/>
            <person name="Sorensen J.L."/>
            <person name="Fitzpatrick D.A."/>
            <person name="Frisvad J.C."/>
            <person name="Nielsen K.L."/>
        </authorList>
    </citation>
    <scope>NUCLEOTIDE SEQUENCE</scope>
    <source>
        <strain evidence="10">IBT 29677</strain>
    </source>
</reference>
<dbReference type="PANTHER" id="PTHR24305">
    <property type="entry name" value="CYTOCHROME P450"/>
    <property type="match status" value="1"/>
</dbReference>
<dbReference type="OrthoDB" id="3945418at2759"/>
<dbReference type="InterPro" id="IPR050121">
    <property type="entry name" value="Cytochrome_P450_monoxygenase"/>
</dbReference>
<protein>
    <submittedName>
        <fullName evidence="10">Cytochrome P450</fullName>
    </submittedName>
</protein>
<dbReference type="RefSeq" id="XP_056482169.1">
    <property type="nucleotide sequence ID" value="XM_056636139.1"/>
</dbReference>
<dbReference type="CDD" id="cd11062">
    <property type="entry name" value="CYP58-like"/>
    <property type="match status" value="1"/>
</dbReference>
<dbReference type="Gene3D" id="1.10.630.10">
    <property type="entry name" value="Cytochrome P450"/>
    <property type="match status" value="1"/>
</dbReference>
<evidence type="ECO:0000256" key="6">
    <source>
        <dbReference type="ARBA" id="ARBA00023004"/>
    </source>
</evidence>
<dbReference type="Pfam" id="PF00067">
    <property type="entry name" value="p450"/>
    <property type="match status" value="1"/>
</dbReference>
<dbReference type="InterPro" id="IPR002401">
    <property type="entry name" value="Cyt_P450_E_grp-I"/>
</dbReference>
<dbReference type="SUPFAM" id="SSF48264">
    <property type="entry name" value="Cytochrome P450"/>
    <property type="match status" value="1"/>
</dbReference>
<name>A0A9W9VDR0_9EURO</name>
<accession>A0A9W9VDR0</accession>
<keyword evidence="3 8" id="KW-0349">Heme</keyword>
<dbReference type="PANTHER" id="PTHR24305:SF157">
    <property type="entry name" value="N-ACETYLTRYPTOPHAN 6-HYDROXYLASE IVOC-RELATED"/>
    <property type="match status" value="1"/>
</dbReference>
<reference evidence="10" key="1">
    <citation type="submission" date="2022-12" db="EMBL/GenBank/DDBJ databases">
        <authorList>
            <person name="Petersen C."/>
        </authorList>
    </citation>
    <scope>NUCLEOTIDE SEQUENCE</scope>
    <source>
        <strain evidence="10">IBT 29677</strain>
    </source>
</reference>